<evidence type="ECO:0000313" key="1">
    <source>
        <dbReference type="EMBL" id="KAF7507308.1"/>
    </source>
</evidence>
<dbReference type="AlphaFoldDB" id="A0A8H7AE84"/>
<dbReference type="Proteomes" id="UP000606974">
    <property type="component" value="Unassembled WGS sequence"/>
</dbReference>
<proteinExistence type="predicted"/>
<sequence>MTVLIFAGSETTASALAGIMRMLLQNPDKLRKLVHEVRSSFAAGERNVYRLGWPFGVLGSSHQ</sequence>
<dbReference type="Gene3D" id="1.10.630.10">
    <property type="entry name" value="Cytochrome P450"/>
    <property type="match status" value="1"/>
</dbReference>
<dbReference type="EMBL" id="JAACFV010000071">
    <property type="protein sequence ID" value="KAF7507308.1"/>
    <property type="molecule type" value="Genomic_DNA"/>
</dbReference>
<dbReference type="GO" id="GO:0004497">
    <property type="term" value="F:monooxygenase activity"/>
    <property type="evidence" value="ECO:0007669"/>
    <property type="project" value="InterPro"/>
</dbReference>
<gene>
    <name evidence="1" type="ORF">GJ744_010742</name>
</gene>
<accession>A0A8H7AE84</accession>
<dbReference type="OrthoDB" id="1470350at2759"/>
<organism evidence="1 2">
    <name type="scientific">Endocarpon pusillum</name>
    <dbReference type="NCBI Taxonomy" id="364733"/>
    <lineage>
        <taxon>Eukaryota</taxon>
        <taxon>Fungi</taxon>
        <taxon>Dikarya</taxon>
        <taxon>Ascomycota</taxon>
        <taxon>Pezizomycotina</taxon>
        <taxon>Eurotiomycetes</taxon>
        <taxon>Chaetothyriomycetidae</taxon>
        <taxon>Verrucariales</taxon>
        <taxon>Verrucariaceae</taxon>
        <taxon>Endocarpon</taxon>
    </lineage>
</organism>
<name>A0A8H7AE84_9EURO</name>
<evidence type="ECO:0000313" key="2">
    <source>
        <dbReference type="Proteomes" id="UP000606974"/>
    </source>
</evidence>
<dbReference type="GO" id="GO:0020037">
    <property type="term" value="F:heme binding"/>
    <property type="evidence" value="ECO:0007669"/>
    <property type="project" value="InterPro"/>
</dbReference>
<dbReference type="GO" id="GO:0016705">
    <property type="term" value="F:oxidoreductase activity, acting on paired donors, with incorporation or reduction of molecular oxygen"/>
    <property type="evidence" value="ECO:0007669"/>
    <property type="project" value="InterPro"/>
</dbReference>
<dbReference type="GO" id="GO:0005506">
    <property type="term" value="F:iron ion binding"/>
    <property type="evidence" value="ECO:0007669"/>
    <property type="project" value="InterPro"/>
</dbReference>
<dbReference type="Pfam" id="PF00067">
    <property type="entry name" value="p450"/>
    <property type="match status" value="1"/>
</dbReference>
<protein>
    <recommendedName>
        <fullName evidence="3">Cytochrome P450</fullName>
    </recommendedName>
</protein>
<evidence type="ECO:0008006" key="3">
    <source>
        <dbReference type="Google" id="ProtNLM"/>
    </source>
</evidence>
<dbReference type="InterPro" id="IPR036396">
    <property type="entry name" value="Cyt_P450_sf"/>
</dbReference>
<dbReference type="SUPFAM" id="SSF48264">
    <property type="entry name" value="Cytochrome P450"/>
    <property type="match status" value="1"/>
</dbReference>
<comment type="caution">
    <text evidence="1">The sequence shown here is derived from an EMBL/GenBank/DDBJ whole genome shotgun (WGS) entry which is preliminary data.</text>
</comment>
<keyword evidence="2" id="KW-1185">Reference proteome</keyword>
<reference evidence="1" key="1">
    <citation type="submission" date="2020-02" db="EMBL/GenBank/DDBJ databases">
        <authorList>
            <person name="Palmer J.M."/>
        </authorList>
    </citation>
    <scope>NUCLEOTIDE SEQUENCE</scope>
    <source>
        <strain evidence="1">EPUS1.4</strain>
        <tissue evidence="1">Thallus</tissue>
    </source>
</reference>
<dbReference type="InterPro" id="IPR001128">
    <property type="entry name" value="Cyt_P450"/>
</dbReference>